<evidence type="ECO:0000256" key="6">
    <source>
        <dbReference type="SAM" id="Phobius"/>
    </source>
</evidence>
<feature type="transmembrane region" description="Helical" evidence="6">
    <location>
        <begin position="117"/>
        <end position="135"/>
    </location>
</feature>
<feature type="transmembrane region" description="Helical" evidence="6">
    <location>
        <begin position="454"/>
        <end position="473"/>
    </location>
</feature>
<comment type="caution">
    <text evidence="7">The sequence shown here is derived from an EMBL/GenBank/DDBJ whole genome shotgun (WGS) entry which is preliminary data.</text>
</comment>
<dbReference type="InterPro" id="IPR050833">
    <property type="entry name" value="Poly_Biosynth_Transport"/>
</dbReference>
<evidence type="ECO:0000313" key="8">
    <source>
        <dbReference type="Proteomes" id="UP000077013"/>
    </source>
</evidence>
<keyword evidence="3 6" id="KW-0812">Transmembrane</keyword>
<sequence>MLKKLYKSYRYKALQIIVLLLHSLFLIPLLLNFWDLKVYGKWIAIYSFFNIIQVFEFSHAQFVGNEFNRLAHVNRVRAKEVLGSAIRVNLVIQILQLALVLLFLYTGLLGFFFDDNIGVGNVAIILIILFFYRFIIGSFRGIIVKILNPFGLIYKSFQFALVEKVLEFFILVIAAASGISLIELAIFWVCVKSVYSAIIIYQLKTIIPQYFPWWKHGSFKEGVLNILKASYLVGSNFSDRIMNDGLNLIVSAFVGTTFLPLFSATKTIVNFGLKVSEFILGPIEPEMIGLSIKKRAVKILDIFKAYWLITGSILIVFYTIGLFLLDDFFMIWTNGKLVFNELLFGALSIIFLIHNFAEVIIRYFVAMNKLKIVLSTSLLRIGILVTVLYFSDKNLSSILLALILSEFIIASLYIPYKIFNDFHFQTRDKITVYINLFSIIWLSIMFYFKQEGKPLWILLILFIPVVIILRWQYLSISKNTKNLFLRGFRKLTIFGLKLK</sequence>
<evidence type="ECO:0000313" key="7">
    <source>
        <dbReference type="EMBL" id="OAB77333.1"/>
    </source>
</evidence>
<comment type="subcellular location">
    <subcellularLocation>
        <location evidence="1">Cell membrane</location>
        <topology evidence="1">Multi-pass membrane protein</topology>
    </subcellularLocation>
</comment>
<evidence type="ECO:0000256" key="5">
    <source>
        <dbReference type="ARBA" id="ARBA00023136"/>
    </source>
</evidence>
<evidence type="ECO:0000256" key="4">
    <source>
        <dbReference type="ARBA" id="ARBA00022989"/>
    </source>
</evidence>
<evidence type="ECO:0000256" key="2">
    <source>
        <dbReference type="ARBA" id="ARBA00022475"/>
    </source>
</evidence>
<gene>
    <name evidence="7" type="ORF">ULVI_12585</name>
</gene>
<keyword evidence="4 6" id="KW-1133">Transmembrane helix</keyword>
<keyword evidence="2" id="KW-1003">Cell membrane</keyword>
<reference evidence="7 8" key="1">
    <citation type="submission" date="2016-02" db="EMBL/GenBank/DDBJ databases">
        <title>Ulvibacter sp. LPB0005, isolated from Thais luteostoma.</title>
        <authorList>
            <person name="Shin S.-K."/>
            <person name="Yi H."/>
        </authorList>
    </citation>
    <scope>NUCLEOTIDE SEQUENCE [LARGE SCALE GENOMIC DNA]</scope>
    <source>
        <strain evidence="7 8">LPB0005</strain>
    </source>
</reference>
<dbReference type="PANTHER" id="PTHR30250:SF11">
    <property type="entry name" value="O-ANTIGEN TRANSPORTER-RELATED"/>
    <property type="match status" value="1"/>
</dbReference>
<dbReference type="GO" id="GO:0005886">
    <property type="term" value="C:plasma membrane"/>
    <property type="evidence" value="ECO:0007669"/>
    <property type="project" value="UniProtKB-SubCell"/>
</dbReference>
<dbReference type="OrthoDB" id="7011692at2"/>
<protein>
    <recommendedName>
        <fullName evidence="9">Polysaccharide biosynthesis protein C-terminal domain-containing protein</fullName>
    </recommendedName>
</protein>
<feature type="transmembrane region" description="Helical" evidence="6">
    <location>
        <begin position="305"/>
        <end position="324"/>
    </location>
</feature>
<feature type="transmembrane region" description="Helical" evidence="6">
    <location>
        <begin position="397"/>
        <end position="418"/>
    </location>
</feature>
<feature type="transmembrane region" description="Helical" evidence="6">
    <location>
        <begin position="12"/>
        <end position="31"/>
    </location>
</feature>
<dbReference type="EMBL" id="LRXL01000049">
    <property type="protein sequence ID" value="OAB77333.1"/>
    <property type="molecule type" value="Genomic_DNA"/>
</dbReference>
<organism evidence="7 8">
    <name type="scientific">Cochleicola gelatinilyticus</name>
    <dbReference type="NCBI Taxonomy" id="1763537"/>
    <lineage>
        <taxon>Bacteria</taxon>
        <taxon>Pseudomonadati</taxon>
        <taxon>Bacteroidota</taxon>
        <taxon>Flavobacteriia</taxon>
        <taxon>Flavobacteriales</taxon>
        <taxon>Flavobacteriaceae</taxon>
        <taxon>Cochleicola</taxon>
    </lineage>
</organism>
<keyword evidence="5 6" id="KW-0472">Membrane</keyword>
<feature type="transmembrane region" description="Helical" evidence="6">
    <location>
        <begin position="344"/>
        <end position="365"/>
    </location>
</feature>
<dbReference type="AlphaFoldDB" id="A0A167G8M9"/>
<feature type="transmembrane region" description="Helical" evidence="6">
    <location>
        <begin position="85"/>
        <end position="105"/>
    </location>
</feature>
<feature type="transmembrane region" description="Helical" evidence="6">
    <location>
        <begin position="430"/>
        <end position="448"/>
    </location>
</feature>
<name>A0A167G8M9_9FLAO</name>
<evidence type="ECO:0000256" key="3">
    <source>
        <dbReference type="ARBA" id="ARBA00022692"/>
    </source>
</evidence>
<accession>A0A167G8M9</accession>
<dbReference type="PANTHER" id="PTHR30250">
    <property type="entry name" value="PST FAMILY PREDICTED COLANIC ACID TRANSPORTER"/>
    <property type="match status" value="1"/>
</dbReference>
<keyword evidence="8" id="KW-1185">Reference proteome</keyword>
<dbReference type="RefSeq" id="WP_068593152.1">
    <property type="nucleotide sequence ID" value="NZ_LRXL01000049.1"/>
</dbReference>
<evidence type="ECO:0000256" key="1">
    <source>
        <dbReference type="ARBA" id="ARBA00004651"/>
    </source>
</evidence>
<proteinExistence type="predicted"/>
<evidence type="ECO:0008006" key="9">
    <source>
        <dbReference type="Google" id="ProtNLM"/>
    </source>
</evidence>
<dbReference type="Proteomes" id="UP000077013">
    <property type="component" value="Unassembled WGS sequence"/>
</dbReference>
<feature type="transmembrane region" description="Helical" evidence="6">
    <location>
        <begin position="168"/>
        <end position="191"/>
    </location>
</feature>
<dbReference type="STRING" id="1763537.ULVI_12585"/>
<feature type="transmembrane region" description="Helical" evidence="6">
    <location>
        <begin position="43"/>
        <end position="64"/>
    </location>
</feature>